<evidence type="ECO:0000256" key="5">
    <source>
        <dbReference type="SAM" id="Coils"/>
    </source>
</evidence>
<evidence type="ECO:0000256" key="2">
    <source>
        <dbReference type="ARBA" id="ARBA00022692"/>
    </source>
</evidence>
<dbReference type="EMBL" id="NIDE01000014">
    <property type="protein sequence ID" value="OWK37910.1"/>
    <property type="molecule type" value="Genomic_DNA"/>
</dbReference>
<dbReference type="Gene3D" id="2.40.30.170">
    <property type="match status" value="1"/>
</dbReference>
<dbReference type="Gene3D" id="1.10.287.470">
    <property type="entry name" value="Helix hairpin bin"/>
    <property type="match status" value="1"/>
</dbReference>
<dbReference type="InterPro" id="IPR030190">
    <property type="entry name" value="MacA_alpha-hairpin_sf"/>
</dbReference>
<reference evidence="11" key="1">
    <citation type="submission" date="2017-06" db="EMBL/GenBank/DDBJ databases">
        <title>Genome analysis of Fimbriiglobus ruber SP5, the first member of the order Planctomycetales with confirmed chitinolytic capability.</title>
        <authorList>
            <person name="Ravin N.V."/>
            <person name="Rakitin A.L."/>
            <person name="Ivanova A.A."/>
            <person name="Beletsky A.V."/>
            <person name="Kulichevskaya I.S."/>
            <person name="Mardanov A.V."/>
            <person name="Dedysh S.N."/>
        </authorList>
    </citation>
    <scope>NUCLEOTIDE SEQUENCE [LARGE SCALE GENOMIC DNA]</scope>
    <source>
        <strain evidence="11">SP5</strain>
    </source>
</reference>
<feature type="region of interest" description="Disordered" evidence="6">
    <location>
        <begin position="464"/>
        <end position="513"/>
    </location>
</feature>
<feature type="compositionally biased region" description="Basic and acidic residues" evidence="6">
    <location>
        <begin position="472"/>
        <end position="486"/>
    </location>
</feature>
<sequence>MANESQSPSHDGQHAGSHDDAAPTQPPRRRRWRKWIIISCVTLVAVGCGWYFGRHWIHRELTTESTDDAYVNGHVSSVSGRVNGYVLAIYCDDNDRVRQGDLLLELDHEPYQVMVNQRKAALEVAEANLAAAVAQVRAQEAKARSSWFTLIHAQEQVRYQVATIRSNLATLKLREAQLHLAEAEVARVKRLVDKQAATKEELDQRAADLEVARQQVVEAREMIHRTRANLGLAPNDENPTAVPPDLEQTYSSVQTALSDSAMALAQIGVPIPLRGLTPAGLRDKLEAVDPSRDLGQALDRVVDKAPAVKQARASVDQAREDLRNAELNLRYTYVHAPIDGQVVRRTVNPGDNVLSGQGLMAVRSLTDIWIDANFKESQIHRIQIGHPVEISVDAYPNKTFRGRVEGFSAGTGSSLAILPPENATGNFVKIVQRLPVRIRINPEDMTPDTPLLIGLSVIPAVKYEDQPTGPDAGKRLVDPGQRREPSRTSVPPMPTTSATPGTRLAARGEETTR</sequence>
<dbReference type="OrthoDB" id="9811754at2"/>
<proteinExistence type="predicted"/>
<feature type="region of interest" description="Disordered" evidence="6">
    <location>
        <begin position="1"/>
        <end position="27"/>
    </location>
</feature>
<dbReference type="Pfam" id="PF25917">
    <property type="entry name" value="BSH_RND"/>
    <property type="match status" value="1"/>
</dbReference>
<dbReference type="GO" id="GO:0019898">
    <property type="term" value="C:extrinsic component of membrane"/>
    <property type="evidence" value="ECO:0007669"/>
    <property type="project" value="InterPro"/>
</dbReference>
<keyword evidence="11" id="KW-1185">Reference proteome</keyword>
<keyword evidence="3 7" id="KW-1133">Transmembrane helix</keyword>
<dbReference type="GO" id="GO:1990961">
    <property type="term" value="P:xenobiotic detoxification by transmembrane export across the plasma membrane"/>
    <property type="evidence" value="ECO:0007669"/>
    <property type="project" value="InterPro"/>
</dbReference>
<dbReference type="PANTHER" id="PTHR30386">
    <property type="entry name" value="MEMBRANE FUSION SUBUNIT OF EMRAB-TOLC MULTIDRUG EFFLUX PUMP"/>
    <property type="match status" value="1"/>
</dbReference>
<dbReference type="RefSeq" id="WP_088257742.1">
    <property type="nucleotide sequence ID" value="NZ_NIDE01000014.1"/>
</dbReference>
<dbReference type="PRINTS" id="PR01490">
    <property type="entry name" value="RTXTOXIND"/>
</dbReference>
<feature type="domain" description="CusB-like beta-barrel" evidence="9">
    <location>
        <begin position="368"/>
        <end position="405"/>
    </location>
</feature>
<evidence type="ECO:0000313" key="10">
    <source>
        <dbReference type="EMBL" id="OWK37910.1"/>
    </source>
</evidence>
<evidence type="ECO:0000259" key="8">
    <source>
        <dbReference type="Pfam" id="PF25917"/>
    </source>
</evidence>
<dbReference type="InterPro" id="IPR058625">
    <property type="entry name" value="MdtA-like_BSH"/>
</dbReference>
<accession>A0A225D8I5</accession>
<keyword evidence="4 7" id="KW-0472">Membrane</keyword>
<dbReference type="Proteomes" id="UP000214646">
    <property type="component" value="Unassembled WGS sequence"/>
</dbReference>
<name>A0A225D8I5_9BACT</name>
<keyword evidence="2 7" id="KW-0812">Transmembrane</keyword>
<comment type="subcellular location">
    <subcellularLocation>
        <location evidence="1">Membrane</location>
        <topology evidence="1">Single-pass membrane protein</topology>
    </subcellularLocation>
</comment>
<evidence type="ECO:0000256" key="6">
    <source>
        <dbReference type="SAM" id="MobiDB-lite"/>
    </source>
</evidence>
<evidence type="ECO:0000313" key="11">
    <source>
        <dbReference type="Proteomes" id="UP000214646"/>
    </source>
</evidence>
<evidence type="ECO:0000256" key="3">
    <source>
        <dbReference type="ARBA" id="ARBA00022989"/>
    </source>
</evidence>
<evidence type="ECO:0000256" key="1">
    <source>
        <dbReference type="ARBA" id="ARBA00004167"/>
    </source>
</evidence>
<dbReference type="AlphaFoldDB" id="A0A225D8I5"/>
<feature type="transmembrane region" description="Helical" evidence="7">
    <location>
        <begin position="35"/>
        <end position="53"/>
    </location>
</feature>
<feature type="compositionally biased region" description="Polar residues" evidence="6">
    <location>
        <begin position="1"/>
        <end position="10"/>
    </location>
</feature>
<dbReference type="SUPFAM" id="SSF111369">
    <property type="entry name" value="HlyD-like secretion proteins"/>
    <property type="match status" value="2"/>
</dbReference>
<evidence type="ECO:0000259" key="9">
    <source>
        <dbReference type="Pfam" id="PF25954"/>
    </source>
</evidence>
<evidence type="ECO:0000256" key="7">
    <source>
        <dbReference type="SAM" id="Phobius"/>
    </source>
</evidence>
<dbReference type="InterPro" id="IPR050739">
    <property type="entry name" value="MFP"/>
</dbReference>
<dbReference type="Gene3D" id="2.40.50.100">
    <property type="match status" value="1"/>
</dbReference>
<dbReference type="GO" id="GO:1990195">
    <property type="term" value="C:macrolide transmembrane transporter complex"/>
    <property type="evidence" value="ECO:0007669"/>
    <property type="project" value="InterPro"/>
</dbReference>
<dbReference type="Gene3D" id="6.10.140.1990">
    <property type="match status" value="1"/>
</dbReference>
<protein>
    <submittedName>
        <fullName evidence="10">Membrane fusion component of tripartite multidrug resistance system</fullName>
    </submittedName>
</protein>
<feature type="compositionally biased region" description="Basic and acidic residues" evidence="6">
    <location>
        <begin position="11"/>
        <end position="21"/>
    </location>
</feature>
<feature type="domain" description="Multidrug resistance protein MdtA-like barrel-sandwich hybrid" evidence="8">
    <location>
        <begin position="77"/>
        <end position="361"/>
    </location>
</feature>
<feature type="coiled-coil region" evidence="5">
    <location>
        <begin position="192"/>
        <end position="229"/>
    </location>
</feature>
<dbReference type="PANTHER" id="PTHR30386:SF26">
    <property type="entry name" value="TRANSPORT PROTEIN COMB"/>
    <property type="match status" value="1"/>
</dbReference>
<keyword evidence="5" id="KW-0175">Coiled coil</keyword>
<evidence type="ECO:0000256" key="4">
    <source>
        <dbReference type="ARBA" id="ARBA00023136"/>
    </source>
</evidence>
<dbReference type="Pfam" id="PF25954">
    <property type="entry name" value="Beta-barrel_RND_2"/>
    <property type="match status" value="1"/>
</dbReference>
<gene>
    <name evidence="10" type="ORF">FRUB_07030</name>
</gene>
<comment type="caution">
    <text evidence="10">The sequence shown here is derived from an EMBL/GenBank/DDBJ whole genome shotgun (WGS) entry which is preliminary data.</text>
</comment>
<organism evidence="10 11">
    <name type="scientific">Fimbriiglobus ruber</name>
    <dbReference type="NCBI Taxonomy" id="1908690"/>
    <lineage>
        <taxon>Bacteria</taxon>
        <taxon>Pseudomonadati</taxon>
        <taxon>Planctomycetota</taxon>
        <taxon>Planctomycetia</taxon>
        <taxon>Gemmatales</taxon>
        <taxon>Gemmataceae</taxon>
        <taxon>Fimbriiglobus</taxon>
    </lineage>
</organism>
<dbReference type="InterPro" id="IPR058792">
    <property type="entry name" value="Beta-barrel_RND_2"/>
</dbReference>